<feature type="compositionally biased region" description="Basic and acidic residues" evidence="1">
    <location>
        <begin position="72"/>
        <end position="88"/>
    </location>
</feature>
<dbReference type="RefSeq" id="WP_345538296.1">
    <property type="nucleotide sequence ID" value="NZ_BAABGJ010000021.1"/>
</dbReference>
<dbReference type="Proteomes" id="UP001500975">
    <property type="component" value="Unassembled WGS sequence"/>
</dbReference>
<name>A0ABP8HRR4_9BURK</name>
<sequence length="94" mass="10654">MKTLEMPAAQRNALVEHHALAVDARGEEVLQGLNPEESRFFVACMLQEPMRPEAQERFAQLHVQHEAARLRLARVDDESSGEAPERPPRLAPKF</sequence>
<gene>
    <name evidence="2" type="ORF">GCM10023165_25690</name>
</gene>
<reference evidence="3" key="1">
    <citation type="journal article" date="2019" name="Int. J. Syst. Evol. Microbiol.">
        <title>The Global Catalogue of Microorganisms (GCM) 10K type strain sequencing project: providing services to taxonomists for standard genome sequencing and annotation.</title>
        <authorList>
            <consortium name="The Broad Institute Genomics Platform"/>
            <consortium name="The Broad Institute Genome Sequencing Center for Infectious Disease"/>
            <person name="Wu L."/>
            <person name="Ma J."/>
        </authorList>
    </citation>
    <scope>NUCLEOTIDE SEQUENCE [LARGE SCALE GENOMIC DNA]</scope>
    <source>
        <strain evidence="3">JCM 17804</strain>
    </source>
</reference>
<evidence type="ECO:0000256" key="1">
    <source>
        <dbReference type="SAM" id="MobiDB-lite"/>
    </source>
</evidence>
<proteinExistence type="predicted"/>
<comment type="caution">
    <text evidence="2">The sequence shown here is derived from an EMBL/GenBank/DDBJ whole genome shotgun (WGS) entry which is preliminary data.</text>
</comment>
<evidence type="ECO:0000313" key="2">
    <source>
        <dbReference type="EMBL" id="GAA4343330.1"/>
    </source>
</evidence>
<organism evidence="2 3">
    <name type="scientific">Variovorax defluvii</name>
    <dbReference type="NCBI Taxonomy" id="913761"/>
    <lineage>
        <taxon>Bacteria</taxon>
        <taxon>Pseudomonadati</taxon>
        <taxon>Pseudomonadota</taxon>
        <taxon>Betaproteobacteria</taxon>
        <taxon>Burkholderiales</taxon>
        <taxon>Comamonadaceae</taxon>
        <taxon>Variovorax</taxon>
    </lineage>
</organism>
<protein>
    <submittedName>
        <fullName evidence="2">Uncharacterized protein</fullName>
    </submittedName>
</protein>
<feature type="region of interest" description="Disordered" evidence="1">
    <location>
        <begin position="72"/>
        <end position="94"/>
    </location>
</feature>
<accession>A0ABP8HRR4</accession>
<evidence type="ECO:0000313" key="3">
    <source>
        <dbReference type="Proteomes" id="UP001500975"/>
    </source>
</evidence>
<dbReference type="EMBL" id="BAABGJ010000021">
    <property type="protein sequence ID" value="GAA4343330.1"/>
    <property type="molecule type" value="Genomic_DNA"/>
</dbReference>
<keyword evidence="3" id="KW-1185">Reference proteome</keyword>